<reference evidence="1" key="1">
    <citation type="submission" date="2016-10" db="EMBL/GenBank/DDBJ databases">
        <authorList>
            <person name="de Groot N.N."/>
        </authorList>
    </citation>
    <scope>NUCLEOTIDE SEQUENCE</scope>
</reference>
<dbReference type="AlphaFoldDB" id="A0A1W1BW52"/>
<protein>
    <submittedName>
        <fullName evidence="1">Uncharacterized protein</fullName>
    </submittedName>
</protein>
<dbReference type="EMBL" id="FPHC01000045">
    <property type="protein sequence ID" value="SFV57682.1"/>
    <property type="molecule type" value="Genomic_DNA"/>
</dbReference>
<name>A0A1W1BW52_9ZZZZ</name>
<sequence length="43" mass="5324">MDIYCFQNISILPIFFEVMITNIRFKRVLIVQILLWKVKLYLF</sequence>
<gene>
    <name evidence="1" type="ORF">MNB_SV-6-114</name>
</gene>
<proteinExistence type="predicted"/>
<evidence type="ECO:0000313" key="1">
    <source>
        <dbReference type="EMBL" id="SFV57682.1"/>
    </source>
</evidence>
<organism evidence="1">
    <name type="scientific">hydrothermal vent metagenome</name>
    <dbReference type="NCBI Taxonomy" id="652676"/>
    <lineage>
        <taxon>unclassified sequences</taxon>
        <taxon>metagenomes</taxon>
        <taxon>ecological metagenomes</taxon>
    </lineage>
</organism>
<accession>A0A1W1BW52</accession>